<name>A0ABQ6GYJ6_9GAMM</name>
<dbReference type="CDD" id="cd01949">
    <property type="entry name" value="GGDEF"/>
    <property type="match status" value="1"/>
</dbReference>
<accession>A0ABQ6GYJ6</accession>
<dbReference type="PANTHER" id="PTHR45138">
    <property type="entry name" value="REGULATORY COMPONENTS OF SENSORY TRANSDUCTION SYSTEM"/>
    <property type="match status" value="1"/>
</dbReference>
<dbReference type="Proteomes" id="UP001157186">
    <property type="component" value="Unassembled WGS sequence"/>
</dbReference>
<gene>
    <name evidence="5" type="ORF">tinsulaeT_29250</name>
</gene>
<dbReference type="InterPro" id="IPR000160">
    <property type="entry name" value="GGDEF_dom"/>
</dbReference>
<dbReference type="EC" id="2.7.7.65" evidence="1"/>
<sequence length="411" mass="46866">MSKQLLAFILLFSLIGSIYSVAAAEQYKHSVFPFIVAQESGDKTLLSNDQPLPVNARILSLLALSESSPEQAREIQPKIIAISDNFNRAERYLMSIINALLLTDDSRLEHHVNELLSAIAMEDRMAKSQLVTPDFAKIHLILAELYVKASDYDKAYQQKEIYIEKYQDYRDQLREQRLTKLNKKYETDLKVKANELLKSQHELKALQLKETEKSTQIQQRNSLIFIITAIVFLVLLIRQFRVRSILRSLSNTDSLTGLYNRRTLFEQGEHFVKQYADEGKTLSVIMLDIDYFKQVNDDYGHDKGDQVINKVATLGRETIRTRDVFARLGGEEFAVVLPATQLEEAKAIAERFREKVEQVYMPDIEQMVTISAGVANIVDTAANFDDLLHAADQAMYQAKAAGRNQVCCYQG</sequence>
<keyword evidence="3" id="KW-0472">Membrane</keyword>
<dbReference type="SMART" id="SM00267">
    <property type="entry name" value="GGDEF"/>
    <property type="match status" value="1"/>
</dbReference>
<proteinExistence type="predicted"/>
<keyword evidence="3" id="KW-1133">Transmembrane helix</keyword>
<dbReference type="EMBL" id="BSST01000001">
    <property type="protein sequence ID" value="GLX79585.1"/>
    <property type="molecule type" value="Genomic_DNA"/>
</dbReference>
<dbReference type="SUPFAM" id="SSF55073">
    <property type="entry name" value="Nucleotide cyclase"/>
    <property type="match status" value="1"/>
</dbReference>
<dbReference type="InterPro" id="IPR043128">
    <property type="entry name" value="Rev_trsase/Diguanyl_cyclase"/>
</dbReference>
<evidence type="ECO:0000259" key="4">
    <source>
        <dbReference type="PROSITE" id="PS50887"/>
    </source>
</evidence>
<evidence type="ECO:0000313" key="6">
    <source>
        <dbReference type="Proteomes" id="UP001157186"/>
    </source>
</evidence>
<dbReference type="Gene3D" id="3.30.70.270">
    <property type="match status" value="1"/>
</dbReference>
<evidence type="ECO:0000256" key="3">
    <source>
        <dbReference type="SAM" id="Phobius"/>
    </source>
</evidence>
<evidence type="ECO:0000256" key="1">
    <source>
        <dbReference type="ARBA" id="ARBA00012528"/>
    </source>
</evidence>
<dbReference type="NCBIfam" id="TIGR00254">
    <property type="entry name" value="GGDEF"/>
    <property type="match status" value="1"/>
</dbReference>
<dbReference type="Pfam" id="PF00990">
    <property type="entry name" value="GGDEF"/>
    <property type="match status" value="1"/>
</dbReference>
<evidence type="ECO:0000256" key="2">
    <source>
        <dbReference type="ARBA" id="ARBA00034247"/>
    </source>
</evidence>
<comment type="catalytic activity">
    <reaction evidence="2">
        <text>2 GTP = 3',3'-c-di-GMP + 2 diphosphate</text>
        <dbReference type="Rhea" id="RHEA:24898"/>
        <dbReference type="ChEBI" id="CHEBI:33019"/>
        <dbReference type="ChEBI" id="CHEBI:37565"/>
        <dbReference type="ChEBI" id="CHEBI:58805"/>
        <dbReference type="EC" id="2.7.7.65"/>
    </reaction>
</comment>
<organism evidence="5 6">
    <name type="scientific">Thalassotalea insulae</name>
    <dbReference type="NCBI Taxonomy" id="2056778"/>
    <lineage>
        <taxon>Bacteria</taxon>
        <taxon>Pseudomonadati</taxon>
        <taxon>Pseudomonadota</taxon>
        <taxon>Gammaproteobacteria</taxon>
        <taxon>Alteromonadales</taxon>
        <taxon>Colwelliaceae</taxon>
        <taxon>Thalassotalea</taxon>
    </lineage>
</organism>
<reference evidence="5 6" key="1">
    <citation type="submission" date="2023-03" db="EMBL/GenBank/DDBJ databases">
        <title>Draft genome sequence of Thalassotalea insulae KCTC 62186T.</title>
        <authorList>
            <person name="Sawabe T."/>
        </authorList>
    </citation>
    <scope>NUCLEOTIDE SEQUENCE [LARGE SCALE GENOMIC DNA]</scope>
    <source>
        <strain evidence="5 6">KCTC 62186</strain>
    </source>
</reference>
<feature type="transmembrane region" description="Helical" evidence="3">
    <location>
        <begin position="222"/>
        <end position="240"/>
    </location>
</feature>
<keyword evidence="6" id="KW-1185">Reference proteome</keyword>
<protein>
    <recommendedName>
        <fullName evidence="1">diguanylate cyclase</fullName>
        <ecNumber evidence="1">2.7.7.65</ecNumber>
    </recommendedName>
</protein>
<dbReference type="PROSITE" id="PS50887">
    <property type="entry name" value="GGDEF"/>
    <property type="match status" value="1"/>
</dbReference>
<feature type="domain" description="GGDEF" evidence="4">
    <location>
        <begin position="280"/>
        <end position="411"/>
    </location>
</feature>
<dbReference type="PANTHER" id="PTHR45138:SF9">
    <property type="entry name" value="DIGUANYLATE CYCLASE DGCM-RELATED"/>
    <property type="match status" value="1"/>
</dbReference>
<comment type="caution">
    <text evidence="5">The sequence shown here is derived from an EMBL/GenBank/DDBJ whole genome shotgun (WGS) entry which is preliminary data.</text>
</comment>
<evidence type="ECO:0000313" key="5">
    <source>
        <dbReference type="EMBL" id="GLX79585.1"/>
    </source>
</evidence>
<dbReference type="RefSeq" id="WP_284245502.1">
    <property type="nucleotide sequence ID" value="NZ_BSST01000001.1"/>
</dbReference>
<dbReference type="InterPro" id="IPR050469">
    <property type="entry name" value="Diguanylate_Cyclase"/>
</dbReference>
<dbReference type="InterPro" id="IPR029787">
    <property type="entry name" value="Nucleotide_cyclase"/>
</dbReference>
<keyword evidence="3" id="KW-0812">Transmembrane</keyword>